<evidence type="ECO:0000313" key="3">
    <source>
        <dbReference type="Proteomes" id="UP000198779"/>
    </source>
</evidence>
<feature type="region of interest" description="Disordered" evidence="1">
    <location>
        <begin position="1"/>
        <end position="33"/>
    </location>
</feature>
<dbReference type="EMBL" id="FNCQ01000016">
    <property type="protein sequence ID" value="SDH10041.1"/>
    <property type="molecule type" value="Genomic_DNA"/>
</dbReference>
<evidence type="ECO:0000256" key="1">
    <source>
        <dbReference type="SAM" id="MobiDB-lite"/>
    </source>
</evidence>
<dbReference type="Proteomes" id="UP000198779">
    <property type="component" value="Unassembled WGS sequence"/>
</dbReference>
<evidence type="ECO:0000313" key="2">
    <source>
        <dbReference type="EMBL" id="SDH10041.1"/>
    </source>
</evidence>
<accession>A0A1G7ZMP9</accession>
<dbReference type="AlphaFoldDB" id="A0A1G7ZMP9"/>
<sequence length="137" mass="15824">METHPQPLPVRDGSGQTQVKELSTPLPHREGKGESRNCIKFALMMAEYCLSQQIKAFGEALQNQYVDAHEECQRYGANHSVFDQLAPTFTLDDLRALKRGYCSESAMRMIISRWMRDGWISKTDRYHWSKVKVNSEK</sequence>
<keyword evidence="3" id="KW-1185">Reference proteome</keyword>
<gene>
    <name evidence="2" type="ORF">SAMN04487901_11673</name>
</gene>
<name>A0A1G7ZMP9_9BACT</name>
<organism evidence="2 3">
    <name type="scientific">Prevotella communis</name>
    <dbReference type="NCBI Taxonomy" id="2913614"/>
    <lineage>
        <taxon>Bacteria</taxon>
        <taxon>Pseudomonadati</taxon>
        <taxon>Bacteroidota</taxon>
        <taxon>Bacteroidia</taxon>
        <taxon>Bacteroidales</taxon>
        <taxon>Prevotellaceae</taxon>
        <taxon>Prevotella</taxon>
    </lineage>
</organism>
<proteinExistence type="predicted"/>
<protein>
    <submittedName>
        <fullName evidence="2">Uncharacterized protein</fullName>
    </submittedName>
</protein>
<reference evidence="3" key="1">
    <citation type="submission" date="2016-10" db="EMBL/GenBank/DDBJ databases">
        <authorList>
            <person name="Varghese N."/>
            <person name="Submissions S."/>
        </authorList>
    </citation>
    <scope>NUCLEOTIDE SEQUENCE [LARGE SCALE GENOMIC DNA]</scope>
    <source>
        <strain evidence="3">BP1-148</strain>
    </source>
</reference>